<evidence type="ECO:0000313" key="4">
    <source>
        <dbReference type="Proteomes" id="UP000734854"/>
    </source>
</evidence>
<feature type="region of interest" description="Disordered" evidence="1">
    <location>
        <begin position="1046"/>
        <end position="1079"/>
    </location>
</feature>
<dbReference type="EMBL" id="JACMSC010000013">
    <property type="protein sequence ID" value="KAG6492116.1"/>
    <property type="molecule type" value="Genomic_DNA"/>
</dbReference>
<feature type="compositionally biased region" description="Polar residues" evidence="1">
    <location>
        <begin position="1149"/>
        <end position="1165"/>
    </location>
</feature>
<feature type="compositionally biased region" description="Basic and acidic residues" evidence="1">
    <location>
        <begin position="1046"/>
        <end position="1056"/>
    </location>
</feature>
<accession>A0A8J5FNL3</accession>
<proteinExistence type="predicted"/>
<organism evidence="3 4">
    <name type="scientific">Zingiber officinale</name>
    <name type="common">Ginger</name>
    <name type="synonym">Amomum zingiber</name>
    <dbReference type="NCBI Taxonomy" id="94328"/>
    <lineage>
        <taxon>Eukaryota</taxon>
        <taxon>Viridiplantae</taxon>
        <taxon>Streptophyta</taxon>
        <taxon>Embryophyta</taxon>
        <taxon>Tracheophyta</taxon>
        <taxon>Spermatophyta</taxon>
        <taxon>Magnoliopsida</taxon>
        <taxon>Liliopsida</taxon>
        <taxon>Zingiberales</taxon>
        <taxon>Zingiberaceae</taxon>
        <taxon>Zingiber</taxon>
    </lineage>
</organism>
<feature type="region of interest" description="Disordered" evidence="1">
    <location>
        <begin position="560"/>
        <end position="610"/>
    </location>
</feature>
<feature type="region of interest" description="Disordered" evidence="1">
    <location>
        <begin position="427"/>
        <end position="446"/>
    </location>
</feature>
<protein>
    <submittedName>
        <fullName evidence="3">Uncharacterized protein</fullName>
    </submittedName>
</protein>
<evidence type="ECO:0000256" key="1">
    <source>
        <dbReference type="SAM" id="MobiDB-lite"/>
    </source>
</evidence>
<comment type="caution">
    <text evidence="3">The sequence shown here is derived from an EMBL/GenBank/DDBJ whole genome shotgun (WGS) entry which is preliminary data.</text>
</comment>
<evidence type="ECO:0000256" key="2">
    <source>
        <dbReference type="SAM" id="SignalP"/>
    </source>
</evidence>
<evidence type="ECO:0000313" key="3">
    <source>
        <dbReference type="EMBL" id="KAG6492116.1"/>
    </source>
</evidence>
<feature type="region of interest" description="Disordered" evidence="1">
    <location>
        <begin position="678"/>
        <end position="706"/>
    </location>
</feature>
<sequence length="1787" mass="193913">MHAVASVKQMWPLLLVLLNNLSDFSAVLAAVNGAGSSESPTLSFLLHGKLLDECCSCVEVLEKCNPIDILEALGSGLLAIPSLSIMQLWQQQQLLCKKFQEERRQQQLRQLDQEKRQLIPHSQLSVLGKPATGDQLAATSNDMPINDAHNYMWPNNFVGDVSNLPINSQMFIPGSMNLAHSSYPASLQNLANGSFMLNDHNRGMLSMGFTPQNDQFIHGMPISGTGTVEQYPHFLGISSNFNNLVAGPDATLAVKSSYPFATTNDQQSGGQNCSEDKILFLQNLQGRNTFGNPPMQVLGNDVTAGNFLEASNLQFHDQFRDFQPRQEQDDTSGNLHGKQLSDIGNCRDAAGLDPIEQKLLFGTDEDDNWGSLAGCLTSGIGGEMHGHSLEIDHYGTLPSVHSGSWSALMQEAVQASTSDKGVQEEWSGLSSQNTEPVRTPSCVTNDNGKQPTAWVGNNIKNQASLTAQPFSLLSGPNATPSSSSIIGNKSLLLKSAHEENNMPLIDASHVPSMSSLLRTNGKEFTNSQNQTKPVEGDVKAKIPISSEMRTGQIFEQCQNRSRNTQLKPQDNGSGWTGHKTLHLSNAPTKPVNNLGGRSASHAMASRGDSTSDYHEIHGNHVYGSAGAQAVKSGIASPKMQSGDYLAGDSGSVGNPNPLKLNQNMPQQTNNEQKSVFGRKFAPNARGNFGVDKDARENQNQPNPKLQSWELSRIPGAERLGHIVEKEKDSMEALSGKGYVGDALKDIVVSGGLNTVQHGQHTVGPNMVHNSLANLKNNAEPTSKFNHQLNMQGFSNSIFNRSNIDESFRGRSHFAGHAVCNNPMNATEKIVVEAEDLSKHAISVCSSSSFFNGSTAQYAQNETISQARIFLILKNYLIDGSNMLELLHKVDRSRDVNSMNSSDRSAQVADDVSAAQPHVDLSSISRGFGLQLAPPSPQLLSIKSPISHNLLNDPMIAQSSHQGEASYQDQAQSNYASLAQPLALLHESSETQNWDKISNPPGHQQNKHMEAHRHLNSSAATAPDFPLVQKQLHEQRLGLQRQDHSGAKCHLEQHQEDQISNTSQANVGTPAKSSSLVNPTHDFTDGAVASQSVETSLPTLNSRFSTSGVASHAENHGSGSSQFFSGRGDHTKPTVAGFSQIKSPGHQLPPTDTKSVSHSSASGMSQQDGISKMLHNVWTNISVQQRQAGVNPLLTPNVLQSLINHGRERSSWGMPKTGSQINKEEGAPEAGISSNSQKDENPAQVRSSNLLAETMDVSNAKNMFQGEEVVPMPAFGRGSSFPVSSLVHLHQHNVNKGNHELGPAVNSRDLHSPITTDISSSSVIGILGGLSKSSDHQQQNYSLLHQMQTMKASDSDINKLTGNMLSGVPFGSNTPQMNLNVNQRFDHEQNSNSKYPDVKVGAPQVSLSSDAKMLRFASNDNEEKIPTTSSAGQGILQTHMHPLSTSSMSTALGGTECTQSRPQMSSWVEHNAAYQNGRMVPLYDAQRSGKVSMHQYVQEVPARMEDSTVIDQRCESTQAGGYEQGILSTKISPNESSPLLLPNTIDQSTILRHKKRKSVTADLPWYKIVTECSQSLENTSMADLEWNSVAKRLMEKVDDDAETLEDDPLISHSRRRLIMPTQLMHQLVPAVPSALLKEEAALAYESMPFVIAKSVLADACGLVSYIKNGSHEPVENENMMLVDIKTSKVGNGAYSNLAENFIGRSEKLEADFSRLATGPSLLEMQMECQELERFSIVNRLGKFHGRTHADAVEVSATGAIHPRTFAQRQITAVSMSGNLPEGIMSLPL</sequence>
<feature type="compositionally biased region" description="Polar residues" evidence="1">
    <location>
        <begin position="1057"/>
        <end position="1077"/>
    </location>
</feature>
<feature type="region of interest" description="Disordered" evidence="1">
    <location>
        <begin position="1205"/>
        <end position="1243"/>
    </location>
</feature>
<feature type="region of interest" description="Disordered" evidence="1">
    <location>
        <begin position="1106"/>
        <end position="1165"/>
    </location>
</feature>
<feature type="signal peptide" evidence="2">
    <location>
        <begin position="1"/>
        <end position="29"/>
    </location>
</feature>
<name>A0A8J5FNL3_ZINOF</name>
<feature type="compositionally biased region" description="Polar residues" evidence="1">
    <location>
        <begin position="697"/>
        <end position="706"/>
    </location>
</feature>
<feature type="compositionally biased region" description="Polar residues" evidence="1">
    <location>
        <begin position="989"/>
        <end position="1003"/>
    </location>
</feature>
<feature type="compositionally biased region" description="Low complexity" evidence="1">
    <location>
        <begin position="1116"/>
        <end position="1125"/>
    </location>
</feature>
<feature type="compositionally biased region" description="Polar residues" evidence="1">
    <location>
        <begin position="582"/>
        <end position="591"/>
    </location>
</feature>
<dbReference type="Proteomes" id="UP000734854">
    <property type="component" value="Unassembled WGS sequence"/>
</dbReference>
<feature type="compositionally biased region" description="Polar residues" evidence="1">
    <location>
        <begin position="560"/>
        <end position="573"/>
    </location>
</feature>
<dbReference type="PANTHER" id="PTHR31267:SF2">
    <property type="entry name" value="EXPRESSED PROTEIN"/>
    <property type="match status" value="1"/>
</dbReference>
<keyword evidence="4" id="KW-1185">Reference proteome</keyword>
<dbReference type="PANTHER" id="PTHR31267">
    <property type="entry name" value="DENTIN SIALOPHOSPHOPROTEIN-LIKE PROTEIN"/>
    <property type="match status" value="1"/>
</dbReference>
<gene>
    <name evidence="3" type="ORF">ZIOFF_047066</name>
</gene>
<feature type="compositionally biased region" description="Polar residues" evidence="1">
    <location>
        <begin position="428"/>
        <end position="446"/>
    </location>
</feature>
<keyword evidence="2" id="KW-0732">Signal</keyword>
<feature type="chain" id="PRO_5035147907" evidence="2">
    <location>
        <begin position="30"/>
        <end position="1787"/>
    </location>
</feature>
<feature type="region of interest" description="Disordered" evidence="1">
    <location>
        <begin position="988"/>
        <end position="1015"/>
    </location>
</feature>
<reference evidence="3 4" key="1">
    <citation type="submission" date="2020-08" db="EMBL/GenBank/DDBJ databases">
        <title>Plant Genome Project.</title>
        <authorList>
            <person name="Zhang R.-G."/>
        </authorList>
    </citation>
    <scope>NUCLEOTIDE SEQUENCE [LARGE SCALE GENOMIC DNA]</scope>
    <source>
        <tissue evidence="3">Rhizome</tissue>
    </source>
</reference>